<dbReference type="InterPro" id="IPR058265">
    <property type="entry name" value="DUF7959"/>
</dbReference>
<accession>A0ABM0MK84</accession>
<evidence type="ECO:0000256" key="2">
    <source>
        <dbReference type="SAM" id="Phobius"/>
    </source>
</evidence>
<evidence type="ECO:0000259" key="3">
    <source>
        <dbReference type="Pfam" id="PF25898"/>
    </source>
</evidence>
<dbReference type="PANTHER" id="PTHR36902:SF1">
    <property type="entry name" value="ENRICHED IN SURFACE-LABELED PROTEOME PROTEIN 9"/>
    <property type="match status" value="1"/>
</dbReference>
<keyword evidence="2" id="KW-1133">Transmembrane helix</keyword>
<feature type="domain" description="DUF7959" evidence="4">
    <location>
        <begin position="441"/>
        <end position="533"/>
    </location>
</feature>
<keyword evidence="2" id="KW-0472">Membrane</keyword>
<sequence>MNSQVILKTRLGFLAKNQTPGRDPEPIVIPRLTNFVGKKDRQELILCPVRALSWYCDSTKVSRGSEKRMFVCYGRGKQSHPASNITISRIVDMVVEAYNLTASSSARLERHQGVCGYKTSGGGSQIPVRVVVNGTAQNSTLDPNTHEIIPIPNAYHSFYHVYDFFSFRDEFDEAEFIAHKAPMGYVCPGRKSDVEIPEFPPQFAVHIETAKKQLKKTHYSWEYYDQPGKMVQMRALPNDDMQVGNYIWNPYNWDPVDLLHDYNTGIEYTIDTVNGNCTIKPIWKYSDDARLDDPGNPDSNITMRDVTNFVYANDVNWTYEGKTVIRDIDTHAWIATRNDWPNYAVHVGYEVNSTWEYFFADTNWTMDGSKAGTERESPIRLRVQATWKINDTIKETDWVYNFFNFQKVTKPLLNTFDVRGCYKPKEKKTLAFLFDGQDLYNLYVINNTNQFYADLRNGIAHMAGISPLRVVDVFVDTVEDQLKAWFTLLDYPNIVGDVTHVKPQLNLTTAYTKLKSAIDNGQMIITIHCKNDKAFLQVKTETLVEDANNPRPPEPTPSESKSGYSGGAMAAIAIVMLLIGGGVGLGVGFYFWKHNRGFVYSVQE</sequence>
<evidence type="ECO:0000313" key="6">
    <source>
        <dbReference type="RefSeq" id="XP_006820425.1"/>
    </source>
</evidence>
<evidence type="ECO:0000256" key="1">
    <source>
        <dbReference type="SAM" id="MobiDB-lite"/>
    </source>
</evidence>
<keyword evidence="5" id="KW-1185">Reference proteome</keyword>
<dbReference type="Pfam" id="PF25899">
    <property type="entry name" value="DUF7959"/>
    <property type="match status" value="1"/>
</dbReference>
<proteinExistence type="predicted"/>
<evidence type="ECO:0000313" key="5">
    <source>
        <dbReference type="Proteomes" id="UP000694865"/>
    </source>
</evidence>
<dbReference type="Pfam" id="PF25898">
    <property type="entry name" value="LolA_2nd_metazoa"/>
    <property type="match status" value="1"/>
</dbReference>
<feature type="domain" description="LolA-like" evidence="3">
    <location>
        <begin position="182"/>
        <end position="422"/>
    </location>
</feature>
<dbReference type="GeneID" id="102802903"/>
<reference evidence="6" key="1">
    <citation type="submission" date="2025-08" db="UniProtKB">
        <authorList>
            <consortium name="RefSeq"/>
        </authorList>
    </citation>
    <scope>IDENTIFICATION</scope>
    <source>
        <tissue evidence="6">Testes</tissue>
    </source>
</reference>
<dbReference type="Proteomes" id="UP000694865">
    <property type="component" value="Unplaced"/>
</dbReference>
<dbReference type="PANTHER" id="PTHR36902">
    <property type="entry name" value="ENRICHED IN SURFACE-LABELED PROTEOME PROTEIN 9"/>
    <property type="match status" value="1"/>
</dbReference>
<dbReference type="RefSeq" id="XP_006820425.1">
    <property type="nucleotide sequence ID" value="XM_006820362.1"/>
</dbReference>
<feature type="region of interest" description="Disordered" evidence="1">
    <location>
        <begin position="544"/>
        <end position="563"/>
    </location>
</feature>
<evidence type="ECO:0000259" key="4">
    <source>
        <dbReference type="Pfam" id="PF25899"/>
    </source>
</evidence>
<gene>
    <name evidence="6" type="primary">LOC102802903</name>
</gene>
<feature type="transmembrane region" description="Helical" evidence="2">
    <location>
        <begin position="568"/>
        <end position="592"/>
    </location>
</feature>
<name>A0ABM0MK84_SACKO</name>
<organism evidence="5 6">
    <name type="scientific">Saccoglossus kowalevskii</name>
    <name type="common">Acorn worm</name>
    <dbReference type="NCBI Taxonomy" id="10224"/>
    <lineage>
        <taxon>Eukaryota</taxon>
        <taxon>Metazoa</taxon>
        <taxon>Hemichordata</taxon>
        <taxon>Enteropneusta</taxon>
        <taxon>Harrimaniidae</taxon>
        <taxon>Saccoglossus</taxon>
    </lineage>
</organism>
<protein>
    <submittedName>
        <fullName evidence="6">Uncharacterized protein LOC102802903</fullName>
    </submittedName>
</protein>
<dbReference type="InterPro" id="IPR058831">
    <property type="entry name" value="LolA-like_dom_2nd"/>
</dbReference>
<keyword evidence="2" id="KW-0812">Transmembrane</keyword>